<dbReference type="CDD" id="cd08948">
    <property type="entry name" value="5beta-POR_like_SDR_a"/>
    <property type="match status" value="1"/>
</dbReference>
<organism evidence="2 3">
    <name type="scientific">Plectosphaerella plurivora</name>
    <dbReference type="NCBI Taxonomy" id="936078"/>
    <lineage>
        <taxon>Eukaryota</taxon>
        <taxon>Fungi</taxon>
        <taxon>Dikarya</taxon>
        <taxon>Ascomycota</taxon>
        <taxon>Pezizomycotina</taxon>
        <taxon>Sordariomycetes</taxon>
        <taxon>Hypocreomycetidae</taxon>
        <taxon>Glomerellales</taxon>
        <taxon>Plectosphaerellaceae</taxon>
        <taxon>Plectosphaerella</taxon>
    </lineage>
</organism>
<dbReference type="PANTHER" id="PTHR32487">
    <property type="entry name" value="3-OXO-DELTA(4,5)-STEROID 5-BETA-REDUCTASE"/>
    <property type="match status" value="1"/>
</dbReference>
<dbReference type="EMBL" id="JAGSXJ010000007">
    <property type="protein sequence ID" value="KAH6689894.1"/>
    <property type="molecule type" value="Genomic_DNA"/>
</dbReference>
<accession>A0A9P8VFL3</accession>
<evidence type="ECO:0000313" key="3">
    <source>
        <dbReference type="Proteomes" id="UP000770015"/>
    </source>
</evidence>
<dbReference type="Pfam" id="PF22917">
    <property type="entry name" value="PRISE"/>
    <property type="match status" value="1"/>
</dbReference>
<dbReference type="InterPro" id="IPR055222">
    <property type="entry name" value="PRISE-like_Rossmann-fold"/>
</dbReference>
<dbReference type="AlphaFoldDB" id="A0A9P8VFL3"/>
<dbReference type="Proteomes" id="UP000770015">
    <property type="component" value="Unassembled WGS sequence"/>
</dbReference>
<proteinExistence type="predicted"/>
<dbReference type="SUPFAM" id="SSF51735">
    <property type="entry name" value="NAD(P)-binding Rossmann-fold domains"/>
    <property type="match status" value="1"/>
</dbReference>
<sequence>MSPKVAFITGANGITGTALIEHLASSKPTEWSSIVATSLSPLKTRAKDSRISFIPLDFTKSSKDIIPEMQEACSEVTHAYFSSYVHEDDFAQLNVANAQLFENFLDALLAVAPKLESCVLQTGGKHYNVHLGPVPSPAREAEPRRESPLGNFYFHQEDYLIERQRGQSWRWNVIRPEAIIGHTVKPNGMNEALTLALYFLICSELGTEAAMPTNQIYFEGYDDVSDARLIADLTIWASTHEHAGNEAFNVTNGDYFSWKYMWPRLAGHFGAKASPDQTFRLPRPSPGETQLDHSLVDWAADKQEVWDRICDRAGCPEAKATWKSATWAFQDWVFQRGWSATLSINKARKFGWSTHLDSYDSFRDAFDSFVEMGQIPPVAKVANGSK</sequence>
<comment type="caution">
    <text evidence="2">The sequence shown here is derived from an EMBL/GenBank/DDBJ whole genome shotgun (WGS) entry which is preliminary data.</text>
</comment>
<dbReference type="PANTHER" id="PTHR32487:SF0">
    <property type="entry name" value="3-OXO-DELTA(4,5)-STEROID 5-BETA-REDUCTASE"/>
    <property type="match status" value="1"/>
</dbReference>
<reference evidence="2" key="1">
    <citation type="journal article" date="2021" name="Nat. Commun.">
        <title>Genetic determinants of endophytism in the Arabidopsis root mycobiome.</title>
        <authorList>
            <person name="Mesny F."/>
            <person name="Miyauchi S."/>
            <person name="Thiergart T."/>
            <person name="Pickel B."/>
            <person name="Atanasova L."/>
            <person name="Karlsson M."/>
            <person name="Huettel B."/>
            <person name="Barry K.W."/>
            <person name="Haridas S."/>
            <person name="Chen C."/>
            <person name="Bauer D."/>
            <person name="Andreopoulos W."/>
            <person name="Pangilinan J."/>
            <person name="LaButti K."/>
            <person name="Riley R."/>
            <person name="Lipzen A."/>
            <person name="Clum A."/>
            <person name="Drula E."/>
            <person name="Henrissat B."/>
            <person name="Kohler A."/>
            <person name="Grigoriev I.V."/>
            <person name="Martin F.M."/>
            <person name="Hacquard S."/>
        </authorList>
    </citation>
    <scope>NUCLEOTIDE SEQUENCE</scope>
    <source>
        <strain evidence="2">MPI-SDFR-AT-0117</strain>
    </source>
</reference>
<feature type="domain" description="PRISE-like Rossmann-fold" evidence="1">
    <location>
        <begin position="6"/>
        <end position="299"/>
    </location>
</feature>
<evidence type="ECO:0000313" key="2">
    <source>
        <dbReference type="EMBL" id="KAH6689894.1"/>
    </source>
</evidence>
<dbReference type="Gene3D" id="3.40.50.720">
    <property type="entry name" value="NAD(P)-binding Rossmann-like Domain"/>
    <property type="match status" value="1"/>
</dbReference>
<evidence type="ECO:0000259" key="1">
    <source>
        <dbReference type="Pfam" id="PF22917"/>
    </source>
</evidence>
<dbReference type="OrthoDB" id="1731983at2759"/>
<name>A0A9P8VFL3_9PEZI</name>
<gene>
    <name evidence="2" type="ORF">F5X68DRAFT_131409</name>
</gene>
<dbReference type="InterPro" id="IPR036291">
    <property type="entry name" value="NAD(P)-bd_dom_sf"/>
</dbReference>
<keyword evidence="3" id="KW-1185">Reference proteome</keyword>
<protein>
    <recommendedName>
        <fullName evidence="1">PRISE-like Rossmann-fold domain-containing protein</fullName>
    </recommendedName>
</protein>